<dbReference type="Proteomes" id="UP000565719">
    <property type="component" value="Unassembled WGS sequence"/>
</dbReference>
<proteinExistence type="predicted"/>
<organism evidence="1 2">
    <name type="scientific">Vibrio pectenicida</name>
    <dbReference type="NCBI Taxonomy" id="62763"/>
    <lineage>
        <taxon>Bacteria</taxon>
        <taxon>Pseudomonadati</taxon>
        <taxon>Pseudomonadota</taxon>
        <taxon>Gammaproteobacteria</taxon>
        <taxon>Vibrionales</taxon>
        <taxon>Vibrionaceae</taxon>
        <taxon>Vibrio</taxon>
    </lineage>
</organism>
<reference evidence="1 2" key="1">
    <citation type="submission" date="2019-09" db="EMBL/GenBank/DDBJ databases">
        <title>Draft genome sequencing and comparative genomics of hatchery-associated Vibrios.</title>
        <authorList>
            <person name="Kehlet-Delgado H."/>
            <person name="Mueller R.S."/>
        </authorList>
    </citation>
    <scope>NUCLEOTIDE SEQUENCE [LARGE SCALE GENOMIC DNA]</scope>
    <source>
        <strain evidence="1 2">99-46-Y</strain>
    </source>
</reference>
<comment type="caution">
    <text evidence="1">The sequence shown here is derived from an EMBL/GenBank/DDBJ whole genome shotgun (WGS) entry which is preliminary data.</text>
</comment>
<evidence type="ECO:0000313" key="2">
    <source>
        <dbReference type="Proteomes" id="UP000565719"/>
    </source>
</evidence>
<sequence>MFYVILVAATLIFWLVAIDRPVLLIKFKSGQVVKQKGHLPATFRHNVIEIAKQNPFDGEFKVYQQRSGAKLVFSKHTPKPVQQRIRNVFPHQSFRSKGKKKLS</sequence>
<protein>
    <submittedName>
        <fullName evidence="1">DUF3634 family protein</fullName>
    </submittedName>
</protein>
<dbReference type="AlphaFoldDB" id="A0A7Y3ZW74"/>
<evidence type="ECO:0000313" key="1">
    <source>
        <dbReference type="EMBL" id="NOH70077.1"/>
    </source>
</evidence>
<dbReference type="Pfam" id="PF12321">
    <property type="entry name" value="DUF3634"/>
    <property type="match status" value="1"/>
</dbReference>
<gene>
    <name evidence="1" type="ORF">F0225_01805</name>
</gene>
<accession>A0A7Y3ZW74</accession>
<dbReference type="EMBL" id="VTXC01000003">
    <property type="protein sequence ID" value="NOH70077.1"/>
    <property type="molecule type" value="Genomic_DNA"/>
</dbReference>
<name>A0A7Y3ZW74_9VIBR</name>
<dbReference type="RefSeq" id="WP_171359736.1">
    <property type="nucleotide sequence ID" value="NZ_VTXC01000003.1"/>
</dbReference>
<dbReference type="InterPro" id="IPR022090">
    <property type="entry name" value="DUF3634"/>
</dbReference>